<dbReference type="InterPro" id="IPR016292">
    <property type="entry name" value="Epoxide_hydrolase"/>
</dbReference>
<dbReference type="PANTHER" id="PTHR21661:SF35">
    <property type="entry name" value="EPOXIDE HYDROLASE"/>
    <property type="match status" value="1"/>
</dbReference>
<protein>
    <submittedName>
        <fullName evidence="6">Microsomal epoxide hydrolase</fullName>
        <ecNumber evidence="6">3.3.2.9</ecNumber>
    </submittedName>
</protein>
<evidence type="ECO:0000313" key="7">
    <source>
        <dbReference type="Proteomes" id="UP000537130"/>
    </source>
</evidence>
<dbReference type="RefSeq" id="WP_183410475.1">
    <property type="nucleotide sequence ID" value="NZ_JACHWY010000002.1"/>
</dbReference>
<organism evidence="6 7">
    <name type="scientific">Litorivivens lipolytica</name>
    <dbReference type="NCBI Taxonomy" id="1524264"/>
    <lineage>
        <taxon>Bacteria</taxon>
        <taxon>Pseudomonadati</taxon>
        <taxon>Pseudomonadota</taxon>
        <taxon>Gammaproteobacteria</taxon>
        <taxon>Litorivivens</taxon>
    </lineage>
</organism>
<evidence type="ECO:0000256" key="3">
    <source>
        <dbReference type="ARBA" id="ARBA00022801"/>
    </source>
</evidence>
<dbReference type="AlphaFoldDB" id="A0A7W4W585"/>
<reference evidence="6 7" key="1">
    <citation type="submission" date="2020-08" db="EMBL/GenBank/DDBJ databases">
        <title>Genomic Encyclopedia of Type Strains, Phase III (KMG-III): the genomes of soil and plant-associated and newly described type strains.</title>
        <authorList>
            <person name="Whitman W."/>
        </authorList>
    </citation>
    <scope>NUCLEOTIDE SEQUENCE [LARGE SCALE GENOMIC DNA]</scope>
    <source>
        <strain evidence="6 7">CECT 8654</strain>
    </source>
</reference>
<dbReference type="GO" id="GO:0033961">
    <property type="term" value="F:cis-stilbene-oxide hydrolase activity"/>
    <property type="evidence" value="ECO:0007669"/>
    <property type="project" value="UniProtKB-EC"/>
</dbReference>
<dbReference type="InterPro" id="IPR010497">
    <property type="entry name" value="Epoxide_hydro_N"/>
</dbReference>
<keyword evidence="3 6" id="KW-0378">Hydrolase</keyword>
<feature type="active site" description="Proton donor" evidence="4">
    <location>
        <position position="307"/>
    </location>
</feature>
<comment type="caution">
    <text evidence="6">The sequence shown here is derived from an EMBL/GenBank/DDBJ whole genome shotgun (WGS) entry which is preliminary data.</text>
</comment>
<dbReference type="Gene3D" id="3.40.50.1820">
    <property type="entry name" value="alpha/beta hydrolase"/>
    <property type="match status" value="1"/>
</dbReference>
<keyword evidence="7" id="KW-1185">Reference proteome</keyword>
<evidence type="ECO:0000259" key="5">
    <source>
        <dbReference type="Pfam" id="PF06441"/>
    </source>
</evidence>
<feature type="active site" description="Proton acceptor" evidence="4">
    <location>
        <position position="358"/>
    </location>
</feature>
<dbReference type="Proteomes" id="UP000537130">
    <property type="component" value="Unassembled WGS sequence"/>
</dbReference>
<evidence type="ECO:0000256" key="2">
    <source>
        <dbReference type="ARBA" id="ARBA00022797"/>
    </source>
</evidence>
<dbReference type="EC" id="3.3.2.9" evidence="6"/>
<dbReference type="InterPro" id="IPR000639">
    <property type="entry name" value="Epox_hydrolase-like"/>
</dbReference>
<sequence>MSEPKSFTVHISDQAISDLNQRLDLTRWPDQVDDVGWTQGAELNYLRELVQYWRNEFDWRAQEAKINQLDQFTLEFDGLTTHFIHQRSPHANARPLLLNHGWPGSIIEFLDVIPRLTQPEKFGGRAEDAFHVVAPSLPGYGFSEAAHTLGMNTRAIAARHVELMKRLGYERFICQGGDWGAMITRQLADLAPEHCEAIHLNMVLAGPIDKERPMEGVTEAEIKRVEEDAAFSRSEMGYFKIQATKPQSLGYALNDSPVGLCGWLTEKFQRWTDCQGEIRNAVSWDTLLANISWYWFSGSITSAMRLYYEHRQHKDTVQKISVPTGAAIYPVELYRPPKAWVEATYNLVHWHEAGRGGHFAALEQPQDFVEDIWRFRSALED</sequence>
<keyword evidence="2" id="KW-0058">Aromatic hydrocarbons catabolism</keyword>
<accession>A0A7W4W585</accession>
<dbReference type="PANTHER" id="PTHR21661">
    <property type="entry name" value="EPOXIDE HYDROLASE 1-RELATED"/>
    <property type="match status" value="1"/>
</dbReference>
<gene>
    <name evidence="6" type="ORF">FHR99_001977</name>
</gene>
<evidence type="ECO:0000256" key="4">
    <source>
        <dbReference type="PIRSR" id="PIRSR001112-1"/>
    </source>
</evidence>
<dbReference type="Pfam" id="PF06441">
    <property type="entry name" value="EHN"/>
    <property type="match status" value="1"/>
</dbReference>
<feature type="active site" description="Nucleophile" evidence="4">
    <location>
        <position position="178"/>
    </location>
</feature>
<proteinExistence type="inferred from homology"/>
<dbReference type="InterPro" id="IPR029058">
    <property type="entry name" value="AB_hydrolase_fold"/>
</dbReference>
<evidence type="ECO:0000256" key="1">
    <source>
        <dbReference type="ARBA" id="ARBA00010088"/>
    </source>
</evidence>
<dbReference type="GO" id="GO:0097176">
    <property type="term" value="P:epoxide metabolic process"/>
    <property type="evidence" value="ECO:0007669"/>
    <property type="project" value="TreeGrafter"/>
</dbReference>
<dbReference type="EMBL" id="JACHWY010000002">
    <property type="protein sequence ID" value="MBB3047711.1"/>
    <property type="molecule type" value="Genomic_DNA"/>
</dbReference>
<dbReference type="PIRSF" id="PIRSF001112">
    <property type="entry name" value="Epoxide_hydrolase"/>
    <property type="match status" value="1"/>
</dbReference>
<dbReference type="SUPFAM" id="SSF53474">
    <property type="entry name" value="alpha/beta-Hydrolases"/>
    <property type="match status" value="1"/>
</dbReference>
<comment type="similarity">
    <text evidence="1">Belongs to the peptidase S33 family.</text>
</comment>
<feature type="domain" description="Epoxide hydrolase N-terminal" evidence="5">
    <location>
        <begin position="5"/>
        <end position="109"/>
    </location>
</feature>
<dbReference type="PRINTS" id="PR00412">
    <property type="entry name" value="EPOXHYDRLASE"/>
</dbReference>
<evidence type="ECO:0000313" key="6">
    <source>
        <dbReference type="EMBL" id="MBB3047711.1"/>
    </source>
</evidence>
<name>A0A7W4W585_9GAMM</name>